<comment type="caution">
    <text evidence="5">The sequence shown here is derived from an EMBL/GenBank/DDBJ whole genome shotgun (WGS) entry which is preliminary data.</text>
</comment>
<dbReference type="Pfam" id="PF25963">
    <property type="entry name" value="Beta-barrel_AAEA"/>
    <property type="match status" value="1"/>
</dbReference>
<dbReference type="PANTHER" id="PTHR30367">
    <property type="entry name" value="P-HYDROXYBENZOIC ACID EFFLUX PUMP SUBUNIT AAEA-RELATED"/>
    <property type="match status" value="1"/>
</dbReference>
<evidence type="ECO:0000259" key="4">
    <source>
        <dbReference type="Pfam" id="PF25963"/>
    </source>
</evidence>
<organism evidence="5 6">
    <name type="scientific">Providencia burhodogranariea DSM 19968</name>
    <dbReference type="NCBI Taxonomy" id="1141662"/>
    <lineage>
        <taxon>Bacteria</taxon>
        <taxon>Pseudomonadati</taxon>
        <taxon>Pseudomonadota</taxon>
        <taxon>Gammaproteobacteria</taxon>
        <taxon>Enterobacterales</taxon>
        <taxon>Morganellaceae</taxon>
        <taxon>Providencia</taxon>
    </lineage>
</organism>
<evidence type="ECO:0000259" key="3">
    <source>
        <dbReference type="Pfam" id="PF25917"/>
    </source>
</evidence>
<comment type="similarity">
    <text evidence="1">Belongs to the membrane fusion protein (MFP) (TC 8.A.1) family.</text>
</comment>
<keyword evidence="2" id="KW-0472">Membrane</keyword>
<dbReference type="PANTHER" id="PTHR30367:SF1">
    <property type="entry name" value="MULTIDRUG RESISTANCE PROTEIN MDTN"/>
    <property type="match status" value="1"/>
</dbReference>
<evidence type="ECO:0000256" key="2">
    <source>
        <dbReference type="SAM" id="Phobius"/>
    </source>
</evidence>
<keyword evidence="2" id="KW-1133">Transmembrane helix</keyword>
<dbReference type="AlphaFoldDB" id="K8WX45"/>
<dbReference type="Gene3D" id="2.40.30.170">
    <property type="match status" value="1"/>
</dbReference>
<evidence type="ECO:0000313" key="5">
    <source>
        <dbReference type="EMBL" id="EKT60780.1"/>
    </source>
</evidence>
<evidence type="ECO:0000313" key="6">
    <source>
        <dbReference type="Proteomes" id="UP000009336"/>
    </source>
</evidence>
<dbReference type="Pfam" id="PF25917">
    <property type="entry name" value="BSH_RND"/>
    <property type="match status" value="1"/>
</dbReference>
<accession>K8WX45</accession>
<sequence>MCFIINYLNSFLTLFFLLNDECKNQKKVAVIITCVVFVILLLLLWKKLESTTLNPLSEDAVIDANKINISSIVPGRIISFHVKENAKVNKGDLLFTIDPTMYALRVNQAKAELLIAEAGLKDKKRVIVAETSNSEIAEEQISRARVNLALATQSLNRLEPLLAKGFVTAQQVDDARTLKRDAEVSLKQALKQNVASEALINNTDSTEALVESLKISLAMAEWELGNTEIRAPSNGYIVGLTVSPGEFVLSGQSVFTLIDTDSWYASAYFKETSLSNIKIGSCVVVYSMIDNKQPLKGKVQGIGWGVMSTDLLNIPRDLPYVPKALNWVHVEQRFPVRVIIDSPPEYLMRVGATATVNIVSKDDDC</sequence>
<proteinExistence type="inferred from homology"/>
<name>K8WX45_9GAMM</name>
<feature type="transmembrane region" description="Helical" evidence="2">
    <location>
        <begin position="28"/>
        <end position="45"/>
    </location>
</feature>
<dbReference type="eggNOG" id="COG1566">
    <property type="taxonomic scope" value="Bacteria"/>
</dbReference>
<dbReference type="HOGENOM" id="CLU_018816_15_2_6"/>
<dbReference type="STRING" id="1141662.OOA_12118"/>
<evidence type="ECO:0000256" key="1">
    <source>
        <dbReference type="ARBA" id="ARBA00009477"/>
    </source>
</evidence>
<keyword evidence="6" id="KW-1185">Reference proteome</keyword>
<keyword evidence="2" id="KW-0812">Transmembrane</keyword>
<protein>
    <submittedName>
        <fullName evidence="5">Multidrug resistance protein MdtN</fullName>
    </submittedName>
</protein>
<reference evidence="5 6" key="1">
    <citation type="journal article" date="2012" name="BMC Genomics">
        <title>Comparative genomics of bacteria in the genus Providencia isolated from wild Drosophila melanogaster.</title>
        <authorList>
            <person name="Galac M.R."/>
            <person name="Lazzaro B.P."/>
        </authorList>
    </citation>
    <scope>NUCLEOTIDE SEQUENCE [LARGE SCALE GENOMIC DNA]</scope>
    <source>
        <strain evidence="5 6">DSM 19968</strain>
    </source>
</reference>
<dbReference type="PATRIC" id="fig|1141662.3.peg.2459"/>
<feature type="domain" description="Multidrug resistance protein MdtA-like barrel-sandwich hybrid" evidence="3">
    <location>
        <begin position="65"/>
        <end position="258"/>
    </location>
</feature>
<gene>
    <name evidence="5" type="ORF">OOA_12118</name>
</gene>
<dbReference type="NCBIfam" id="NF007785">
    <property type="entry name" value="PRK10476.1"/>
    <property type="match status" value="1"/>
</dbReference>
<dbReference type="InterPro" id="IPR058634">
    <property type="entry name" value="AaeA-lik-b-barrel"/>
</dbReference>
<dbReference type="Proteomes" id="UP000009336">
    <property type="component" value="Unassembled WGS sequence"/>
</dbReference>
<feature type="domain" description="p-hydroxybenzoic acid efflux pump subunit AaeA-like beta-barrel" evidence="4">
    <location>
        <begin position="262"/>
        <end position="358"/>
    </location>
</feature>
<dbReference type="InterPro" id="IPR058625">
    <property type="entry name" value="MdtA-like_BSH"/>
</dbReference>
<dbReference type="SUPFAM" id="SSF111369">
    <property type="entry name" value="HlyD-like secretion proteins"/>
    <property type="match status" value="2"/>
</dbReference>
<dbReference type="EMBL" id="AKKL01000032">
    <property type="protein sequence ID" value="EKT60780.1"/>
    <property type="molecule type" value="Genomic_DNA"/>
</dbReference>
<dbReference type="InterPro" id="IPR050393">
    <property type="entry name" value="MFP_Efflux_Pump"/>
</dbReference>
<dbReference type="Gene3D" id="2.40.50.100">
    <property type="match status" value="1"/>
</dbReference>